<dbReference type="InterPro" id="IPR005770">
    <property type="entry name" value="PhnD"/>
</dbReference>
<dbReference type="RefSeq" id="WP_218284294.1">
    <property type="nucleotide sequence ID" value="NZ_CP076448.1"/>
</dbReference>
<dbReference type="CDD" id="cd01071">
    <property type="entry name" value="PBP2_PhnD_like"/>
    <property type="match status" value="1"/>
</dbReference>
<reference evidence="4" key="1">
    <citation type="submission" date="2021-06" db="EMBL/GenBank/DDBJ databases">
        <title>Elioraea tepida, sp. nov., a moderately thermophilic aerobic anoxygenic phototrophic bacterium isolated from an alkaline siliceous hot spring mat community in Yellowstone National Park, WY, USA.</title>
        <authorList>
            <person name="Saini M.K."/>
            <person name="Yoshida S."/>
            <person name="Sebastian A."/>
            <person name="Hirose S."/>
            <person name="Hara E."/>
            <person name="Tamaki H."/>
            <person name="Soulier N.T."/>
            <person name="Albert I."/>
            <person name="Hanada S."/>
            <person name="Bryant D.A."/>
            <person name="Tank M."/>
        </authorList>
    </citation>
    <scope>NUCLEOTIDE SEQUENCE</scope>
    <source>
        <strain evidence="4">MS-P2</strain>
    </source>
</reference>
<comment type="similarity">
    <text evidence="1">Belongs to the phosphate/phosphite/phosphonate binding protein family.</text>
</comment>
<keyword evidence="2 3" id="KW-0732">Signal</keyword>
<dbReference type="GO" id="GO:0043190">
    <property type="term" value="C:ATP-binding cassette (ABC) transporter complex"/>
    <property type="evidence" value="ECO:0007669"/>
    <property type="project" value="InterPro"/>
</dbReference>
<dbReference type="Proteomes" id="UP000694001">
    <property type="component" value="Chromosome"/>
</dbReference>
<dbReference type="PANTHER" id="PTHR35841">
    <property type="entry name" value="PHOSPHONATES-BINDING PERIPLASMIC PROTEIN"/>
    <property type="match status" value="1"/>
</dbReference>
<accession>A0A975U0G8</accession>
<feature type="chain" id="PRO_5037491860" evidence="3">
    <location>
        <begin position="23"/>
        <end position="300"/>
    </location>
</feature>
<keyword evidence="5" id="KW-1185">Reference proteome</keyword>
<dbReference type="Pfam" id="PF12974">
    <property type="entry name" value="Phosphonate-bd"/>
    <property type="match status" value="1"/>
</dbReference>
<evidence type="ECO:0000256" key="1">
    <source>
        <dbReference type="ARBA" id="ARBA00007162"/>
    </source>
</evidence>
<evidence type="ECO:0000313" key="4">
    <source>
        <dbReference type="EMBL" id="QXM23434.1"/>
    </source>
</evidence>
<dbReference type="EMBL" id="CP076448">
    <property type="protein sequence ID" value="QXM23434.1"/>
    <property type="molecule type" value="Genomic_DNA"/>
</dbReference>
<gene>
    <name evidence="4" type="primary">phnD</name>
    <name evidence="4" type="ORF">KO353_08755</name>
</gene>
<sequence length="300" mass="32975">MTIRRFLLIGLAAAGIAGPARADWRGQFRELGFGVIPVETQTQAMASFEAFIPYATAKLGVPVRLFTASDFIGVNNALIAKQIHFAWTSPSAMAGSWLECQCVEPIVAALDKDGNLGYNSVLIVRADSSFRTIDDLKGRTVARTEPNSQSGFLVPTIEFAKMGKPVDRFFTSPVSGGHTQSVLGVLNGTYDAAFTWTTRGDGYGQIRTMIDKGMLRRDQIRVIWESDLVPAPPIIVHKDMPADLKETLTAFFLDLHKERPDLARAVAHGETQGFVRVGLAQYESTIESRRMLRDARRRGG</sequence>
<organism evidence="4 5">
    <name type="scientific">Elioraea tepida</name>
    <dbReference type="NCBI Taxonomy" id="2843330"/>
    <lineage>
        <taxon>Bacteria</taxon>
        <taxon>Pseudomonadati</taxon>
        <taxon>Pseudomonadota</taxon>
        <taxon>Alphaproteobacteria</taxon>
        <taxon>Acetobacterales</taxon>
        <taxon>Elioraeaceae</taxon>
        <taxon>Elioraea</taxon>
    </lineage>
</organism>
<evidence type="ECO:0000256" key="3">
    <source>
        <dbReference type="SAM" id="SignalP"/>
    </source>
</evidence>
<evidence type="ECO:0000313" key="5">
    <source>
        <dbReference type="Proteomes" id="UP000694001"/>
    </source>
</evidence>
<evidence type="ECO:0000256" key="2">
    <source>
        <dbReference type="ARBA" id="ARBA00022729"/>
    </source>
</evidence>
<dbReference type="AlphaFoldDB" id="A0A975U0G8"/>
<dbReference type="PANTHER" id="PTHR35841:SF1">
    <property type="entry name" value="PHOSPHONATES-BINDING PERIPLASMIC PROTEIN"/>
    <property type="match status" value="1"/>
</dbReference>
<name>A0A975U0G8_9PROT</name>
<proteinExistence type="inferred from homology"/>
<protein>
    <submittedName>
        <fullName evidence="4">Phosphate/phosphite/phosphonate ABC transporter substrate-binding protein</fullName>
    </submittedName>
</protein>
<dbReference type="KEGG" id="elio:KO353_08755"/>
<dbReference type="GO" id="GO:0055085">
    <property type="term" value="P:transmembrane transport"/>
    <property type="evidence" value="ECO:0007669"/>
    <property type="project" value="InterPro"/>
</dbReference>
<feature type="signal peptide" evidence="3">
    <location>
        <begin position="1"/>
        <end position="22"/>
    </location>
</feature>
<dbReference type="NCBIfam" id="TIGR01098">
    <property type="entry name" value="3A0109s03R"/>
    <property type="match status" value="1"/>
</dbReference>